<reference evidence="1 2" key="1">
    <citation type="submission" date="2015-01" db="EMBL/GenBank/DDBJ databases">
        <title>Evolution of Trichinella species and genotypes.</title>
        <authorList>
            <person name="Korhonen P.K."/>
            <person name="Edoardo P."/>
            <person name="Giuseppe L.R."/>
            <person name="Gasser R.B."/>
        </authorList>
    </citation>
    <scope>NUCLEOTIDE SEQUENCE [LARGE SCALE GENOMIC DNA]</scope>
    <source>
        <strain evidence="1">ISS470</strain>
    </source>
</reference>
<dbReference type="Proteomes" id="UP000054995">
    <property type="component" value="Unassembled WGS sequence"/>
</dbReference>
<name>A0A0V1FB02_TRIPS</name>
<proteinExistence type="predicted"/>
<keyword evidence="2" id="KW-1185">Reference proteome</keyword>
<organism evidence="1 2">
    <name type="scientific">Trichinella pseudospiralis</name>
    <name type="common">Parasitic roundworm</name>
    <dbReference type="NCBI Taxonomy" id="6337"/>
    <lineage>
        <taxon>Eukaryota</taxon>
        <taxon>Metazoa</taxon>
        <taxon>Ecdysozoa</taxon>
        <taxon>Nematoda</taxon>
        <taxon>Enoplea</taxon>
        <taxon>Dorylaimia</taxon>
        <taxon>Trichinellida</taxon>
        <taxon>Trichinellidae</taxon>
        <taxon>Trichinella</taxon>
    </lineage>
</organism>
<gene>
    <name evidence="1" type="ORF">T4D_8790</name>
</gene>
<accession>A0A0V1FB02</accession>
<evidence type="ECO:0000313" key="2">
    <source>
        <dbReference type="Proteomes" id="UP000054995"/>
    </source>
</evidence>
<evidence type="ECO:0000313" key="1">
    <source>
        <dbReference type="EMBL" id="KRY83013.1"/>
    </source>
</evidence>
<dbReference type="AlphaFoldDB" id="A0A0V1FB02"/>
<comment type="caution">
    <text evidence="1">The sequence shown here is derived from an EMBL/GenBank/DDBJ whole genome shotgun (WGS) entry which is preliminary data.</text>
</comment>
<protein>
    <submittedName>
        <fullName evidence="1">Uncharacterized protein</fullName>
    </submittedName>
</protein>
<sequence>MDDDHDDKIADIPTFYTVCKEKKKNKINRETVVAPKVACCFACLECLFYRLLAVSKTDDNKISL</sequence>
<dbReference type="EMBL" id="JYDT01000154">
    <property type="protein sequence ID" value="KRY83013.1"/>
    <property type="molecule type" value="Genomic_DNA"/>
</dbReference>